<evidence type="ECO:0000313" key="2">
    <source>
        <dbReference type="Proteomes" id="UP000827976"/>
    </source>
</evidence>
<protein>
    <submittedName>
        <fullName evidence="1">TPR-like protein</fullName>
    </submittedName>
</protein>
<dbReference type="Proteomes" id="UP000827976">
    <property type="component" value="Chromosome 9"/>
</dbReference>
<reference evidence="2" key="1">
    <citation type="journal article" date="2022" name="Nat. Commun.">
        <title>Chromosome evolution and the genetic basis of agronomically important traits in greater yam.</title>
        <authorList>
            <person name="Bredeson J.V."/>
            <person name="Lyons J.B."/>
            <person name="Oniyinde I.O."/>
            <person name="Okereke N.R."/>
            <person name="Kolade O."/>
            <person name="Nnabue I."/>
            <person name="Nwadili C.O."/>
            <person name="Hribova E."/>
            <person name="Parker M."/>
            <person name="Nwogha J."/>
            <person name="Shu S."/>
            <person name="Carlson J."/>
            <person name="Kariba R."/>
            <person name="Muthemba S."/>
            <person name="Knop K."/>
            <person name="Barton G.J."/>
            <person name="Sherwood A.V."/>
            <person name="Lopez-Montes A."/>
            <person name="Asiedu R."/>
            <person name="Jamnadass R."/>
            <person name="Muchugi A."/>
            <person name="Goodstein D."/>
            <person name="Egesi C.N."/>
            <person name="Featherston J."/>
            <person name="Asfaw A."/>
            <person name="Simpson G.G."/>
            <person name="Dolezel J."/>
            <person name="Hendre P.S."/>
            <person name="Van Deynze A."/>
            <person name="Kumar P.L."/>
            <person name="Obidiegwu J.E."/>
            <person name="Bhattacharjee R."/>
            <person name="Rokhsar D.S."/>
        </authorList>
    </citation>
    <scope>NUCLEOTIDE SEQUENCE [LARGE SCALE GENOMIC DNA]</scope>
    <source>
        <strain evidence="2">cv. TDa95/00328</strain>
    </source>
</reference>
<accession>A0ACB7VEH1</accession>
<organism evidence="1 2">
    <name type="scientific">Dioscorea alata</name>
    <name type="common">Purple yam</name>
    <dbReference type="NCBI Taxonomy" id="55571"/>
    <lineage>
        <taxon>Eukaryota</taxon>
        <taxon>Viridiplantae</taxon>
        <taxon>Streptophyta</taxon>
        <taxon>Embryophyta</taxon>
        <taxon>Tracheophyta</taxon>
        <taxon>Spermatophyta</taxon>
        <taxon>Magnoliopsida</taxon>
        <taxon>Liliopsida</taxon>
        <taxon>Dioscoreales</taxon>
        <taxon>Dioscoreaceae</taxon>
        <taxon>Dioscorea</taxon>
    </lineage>
</organism>
<evidence type="ECO:0000313" key="1">
    <source>
        <dbReference type="EMBL" id="KAH7672153.1"/>
    </source>
</evidence>
<proteinExistence type="predicted"/>
<sequence>MAMSTAWPPLRFSKLHHLLQRSISISHILQIHAQFLTTSLFSLPLYSTRLLISLCSSTPLSPSQSLYADLIFSRIPRPNTSSWNTIIRLHTISSNPTHALLLFAQMRRNGVQTDTYTYPFVLKACGALLARGHGVAVHGETLKLGMDFALFVRNSLISFYCRFGDVALARCLFYGFFLKDLVSWNSMIAGYVGCGEIEEARKLFDEMPVRDVFSWTVLIDGYGKKAGDVGCARQLFDEMPDRDLVCWNSMIDVYASVGRLGDARELFEVMPERNVVSWSILIDNYVKFGEPKEALGLFQRMLSEGTKLDKVAVVGVITACGQLGALDQGHWVHSFLKKNKIMCDVIVQTALLDMYMKCGSLELARRFFESMPERSVASWNVMIVGLGNNGYGTEAVELFHLMEREGGLMDDLTLLGVLSACTHAGLVDEGMSIFERMMIDFRIAPKVEHYGCVVDLLGRAGRLREAADIIETMPMKPTPTLWGSLLAACRTHRYVQLAELSVKRLAELGADDAGVYVLMSNIYADEGMWDDVLRIRRLMSEKGMKKESGRSVVEVDGDIYEFVNGGSSHPRKAEIFAAIWSLCNHLGDRTV</sequence>
<name>A0ACB7VEH1_DIOAL</name>
<comment type="caution">
    <text evidence="1">The sequence shown here is derived from an EMBL/GenBank/DDBJ whole genome shotgun (WGS) entry which is preliminary data.</text>
</comment>
<dbReference type="EMBL" id="CM037019">
    <property type="protein sequence ID" value="KAH7672153.1"/>
    <property type="molecule type" value="Genomic_DNA"/>
</dbReference>
<keyword evidence="2" id="KW-1185">Reference proteome</keyword>
<gene>
    <name evidence="1" type="ORF">IHE45_09G035000</name>
</gene>